<protein>
    <recommendedName>
        <fullName evidence="4">SCP domain-containing protein</fullName>
    </recommendedName>
</protein>
<gene>
    <name evidence="2" type="ORF">IE81DRAFT_349716</name>
</gene>
<keyword evidence="1" id="KW-0732">Signal</keyword>
<name>A0A316VQL7_9BASI</name>
<sequence>MHLNILSIAMASMLMVAQAGALPIRLMSLCETYLPLRISKASSEAPSTPPSATSSFDSAHWDSKWMTQTSAFPVRAPLAHVEALSVRQKLLQAAEKGSIGYRSATAASFGLEQAHAASSDRGTALQRLRLRIGRAWNPLAASRQHRQLH</sequence>
<dbReference type="InParanoid" id="A0A316VQL7"/>
<accession>A0A316VQL7</accession>
<organism evidence="2 3">
    <name type="scientific">Ceraceosorus guamensis</name>
    <dbReference type="NCBI Taxonomy" id="1522189"/>
    <lineage>
        <taxon>Eukaryota</taxon>
        <taxon>Fungi</taxon>
        <taxon>Dikarya</taxon>
        <taxon>Basidiomycota</taxon>
        <taxon>Ustilaginomycotina</taxon>
        <taxon>Exobasidiomycetes</taxon>
        <taxon>Ceraceosorales</taxon>
        <taxon>Ceraceosoraceae</taxon>
        <taxon>Ceraceosorus</taxon>
    </lineage>
</organism>
<evidence type="ECO:0000256" key="1">
    <source>
        <dbReference type="SAM" id="SignalP"/>
    </source>
</evidence>
<evidence type="ECO:0000313" key="2">
    <source>
        <dbReference type="EMBL" id="PWN39939.1"/>
    </source>
</evidence>
<keyword evidence="3" id="KW-1185">Reference proteome</keyword>
<feature type="signal peptide" evidence="1">
    <location>
        <begin position="1"/>
        <end position="21"/>
    </location>
</feature>
<feature type="chain" id="PRO_5016270586" description="SCP domain-containing protein" evidence="1">
    <location>
        <begin position="22"/>
        <end position="149"/>
    </location>
</feature>
<dbReference type="RefSeq" id="XP_025367099.1">
    <property type="nucleotide sequence ID" value="XM_025516434.1"/>
</dbReference>
<proteinExistence type="predicted"/>
<evidence type="ECO:0008006" key="4">
    <source>
        <dbReference type="Google" id="ProtNLM"/>
    </source>
</evidence>
<dbReference type="GeneID" id="37038304"/>
<evidence type="ECO:0000313" key="3">
    <source>
        <dbReference type="Proteomes" id="UP000245783"/>
    </source>
</evidence>
<reference evidence="2 3" key="1">
    <citation type="journal article" date="2018" name="Mol. Biol. Evol.">
        <title>Broad Genomic Sampling Reveals a Smut Pathogenic Ancestry of the Fungal Clade Ustilaginomycotina.</title>
        <authorList>
            <person name="Kijpornyongpan T."/>
            <person name="Mondo S.J."/>
            <person name="Barry K."/>
            <person name="Sandor L."/>
            <person name="Lee J."/>
            <person name="Lipzen A."/>
            <person name="Pangilinan J."/>
            <person name="LaButti K."/>
            <person name="Hainaut M."/>
            <person name="Henrissat B."/>
            <person name="Grigoriev I.V."/>
            <person name="Spatafora J.W."/>
            <person name="Aime M.C."/>
        </authorList>
    </citation>
    <scope>NUCLEOTIDE SEQUENCE [LARGE SCALE GENOMIC DNA]</scope>
    <source>
        <strain evidence="2 3">MCA 4658</strain>
    </source>
</reference>
<dbReference type="AlphaFoldDB" id="A0A316VQL7"/>
<dbReference type="Proteomes" id="UP000245783">
    <property type="component" value="Unassembled WGS sequence"/>
</dbReference>
<dbReference type="EMBL" id="KZ819437">
    <property type="protein sequence ID" value="PWN39939.1"/>
    <property type="molecule type" value="Genomic_DNA"/>
</dbReference>